<protein>
    <recommendedName>
        <fullName evidence="4">SKP1 component POZ domain-containing protein</fullName>
    </recommendedName>
</protein>
<dbReference type="InterPro" id="IPR016073">
    <property type="entry name" value="Skp1_comp_POZ"/>
</dbReference>
<dbReference type="Pfam" id="PF03931">
    <property type="entry name" value="Skp1_POZ"/>
    <property type="match status" value="1"/>
</dbReference>
<dbReference type="GO" id="GO:0006511">
    <property type="term" value="P:ubiquitin-dependent protein catabolic process"/>
    <property type="evidence" value="ECO:0007669"/>
    <property type="project" value="InterPro"/>
</dbReference>
<dbReference type="InterPro" id="IPR001232">
    <property type="entry name" value="SKP1-like"/>
</dbReference>
<keyword evidence="3" id="KW-0833">Ubl conjugation pathway</keyword>
<dbReference type="InterPro" id="IPR016897">
    <property type="entry name" value="SKP1"/>
</dbReference>
<sequence>METKMLTLYSSDNHKFEVKESVAMQSVTLKNMIKESCADNGIQIPKVTSVILAKVIEYCNKHAEPNKSPEDELKIFDANFVDVDKATLCDLTMAANYLDIKGLRDLTLHTITDMVKGKGPKENREADKKQMEARFNAFLVHWKKTAKERLTVFAEQGERSRKRGYQPKQPPLEIIKYPVICDPMLVLLLAFGESMGMGYNTAVPSWRFLVPVLREYYNRNAPASSVHQIEAAADPNLNGDDENGLAALVNLCINLEGQLLYVLKNHAGEFDVDWISLNDKLSNCAHQITNMESGGFPCPTVTLKCIMAEADLLCELLTRKTGVRKCIVISCDIRKLAFRFMTYKGPEHFAAAAIVMATTKEAKSMVKLLRNKYKGDNGHFSNSCFIRKCTLGAMFRLYSIVEESTGGSTATKLVFDESSDKNYSENELINKANLLEKNEINQSTKDECYNKSGPEMGLVGDAPGELNEKKQKAKEDMVEGVNMNGRGEMQKAKEKPLNGDNLIESEKQQVLSKILCCLLKCDNAEEGNLKLTDPKNHRAKLEDYLKASPITKSTSFSNTKDSGKADDNVAAQALNLKFVT</sequence>
<keyword evidence="6" id="KW-1185">Reference proteome</keyword>
<evidence type="ECO:0000256" key="1">
    <source>
        <dbReference type="ARBA" id="ARBA00004906"/>
    </source>
</evidence>
<gene>
    <name evidence="5" type="ORF">U9M48_007264</name>
</gene>
<dbReference type="SMART" id="SM00512">
    <property type="entry name" value="Skp1"/>
    <property type="match status" value="1"/>
</dbReference>
<feature type="domain" description="SKP1 component POZ" evidence="4">
    <location>
        <begin position="4"/>
        <end position="63"/>
    </location>
</feature>
<evidence type="ECO:0000313" key="5">
    <source>
        <dbReference type="EMBL" id="WVZ56779.1"/>
    </source>
</evidence>
<dbReference type="SUPFAM" id="SSF54695">
    <property type="entry name" value="POZ domain"/>
    <property type="match status" value="1"/>
</dbReference>
<dbReference type="AlphaFoldDB" id="A0AAQ3Q1F4"/>
<dbReference type="Proteomes" id="UP001341281">
    <property type="component" value="Chromosome 02"/>
</dbReference>
<evidence type="ECO:0000313" key="6">
    <source>
        <dbReference type="Proteomes" id="UP001341281"/>
    </source>
</evidence>
<name>A0AAQ3Q1F4_PASNO</name>
<dbReference type="InterPro" id="IPR036296">
    <property type="entry name" value="SKP1-like_dim_sf"/>
</dbReference>
<dbReference type="PANTHER" id="PTHR11165">
    <property type="entry name" value="SKP1"/>
    <property type="match status" value="1"/>
</dbReference>
<comment type="pathway">
    <text evidence="1">Protein modification; protein ubiquitination.</text>
</comment>
<proteinExistence type="inferred from homology"/>
<dbReference type="SUPFAM" id="SSF81382">
    <property type="entry name" value="Skp1 dimerisation domain-like"/>
    <property type="match status" value="1"/>
</dbReference>
<organism evidence="5 6">
    <name type="scientific">Paspalum notatum var. saurae</name>
    <dbReference type="NCBI Taxonomy" id="547442"/>
    <lineage>
        <taxon>Eukaryota</taxon>
        <taxon>Viridiplantae</taxon>
        <taxon>Streptophyta</taxon>
        <taxon>Embryophyta</taxon>
        <taxon>Tracheophyta</taxon>
        <taxon>Spermatophyta</taxon>
        <taxon>Magnoliopsida</taxon>
        <taxon>Liliopsida</taxon>
        <taxon>Poales</taxon>
        <taxon>Poaceae</taxon>
        <taxon>PACMAD clade</taxon>
        <taxon>Panicoideae</taxon>
        <taxon>Andropogonodae</taxon>
        <taxon>Paspaleae</taxon>
        <taxon>Paspalinae</taxon>
        <taxon>Paspalum</taxon>
    </lineage>
</organism>
<dbReference type="InterPro" id="IPR011333">
    <property type="entry name" value="SKP1/BTB/POZ_sf"/>
</dbReference>
<dbReference type="Gene3D" id="3.30.710.10">
    <property type="entry name" value="Potassium Channel Kv1.1, Chain A"/>
    <property type="match status" value="1"/>
</dbReference>
<dbReference type="EMBL" id="CP144746">
    <property type="protein sequence ID" value="WVZ56779.1"/>
    <property type="molecule type" value="Genomic_DNA"/>
</dbReference>
<evidence type="ECO:0000256" key="3">
    <source>
        <dbReference type="ARBA" id="ARBA00022786"/>
    </source>
</evidence>
<comment type="similarity">
    <text evidence="2">Belongs to the SKP1 family.</text>
</comment>
<accession>A0AAQ3Q1F4</accession>
<dbReference type="GO" id="GO:0009867">
    <property type="term" value="P:jasmonic acid mediated signaling pathway"/>
    <property type="evidence" value="ECO:0007669"/>
    <property type="project" value="UniProtKB-ARBA"/>
</dbReference>
<dbReference type="CDD" id="cd18322">
    <property type="entry name" value="BTB_POZ_SKP1"/>
    <property type="match status" value="1"/>
</dbReference>
<reference evidence="5 6" key="1">
    <citation type="submission" date="2024-02" db="EMBL/GenBank/DDBJ databases">
        <title>High-quality chromosome-scale genome assembly of Pensacola bahiagrass (Paspalum notatum Flugge var. saurae).</title>
        <authorList>
            <person name="Vega J.M."/>
            <person name="Podio M."/>
            <person name="Orjuela J."/>
            <person name="Siena L.A."/>
            <person name="Pessino S.C."/>
            <person name="Combes M.C."/>
            <person name="Mariac C."/>
            <person name="Albertini E."/>
            <person name="Pupilli F."/>
            <person name="Ortiz J.P.A."/>
            <person name="Leblanc O."/>
        </authorList>
    </citation>
    <scope>NUCLEOTIDE SEQUENCE [LARGE SCALE GENOMIC DNA]</scope>
    <source>
        <strain evidence="5">R1</strain>
        <tissue evidence="5">Leaf</tissue>
    </source>
</reference>
<evidence type="ECO:0000256" key="2">
    <source>
        <dbReference type="ARBA" id="ARBA00009993"/>
    </source>
</evidence>
<evidence type="ECO:0000259" key="4">
    <source>
        <dbReference type="Pfam" id="PF03931"/>
    </source>
</evidence>